<proteinExistence type="predicted"/>
<feature type="DNA-binding region" description="H-T-H motif" evidence="2">
    <location>
        <begin position="32"/>
        <end position="51"/>
    </location>
</feature>
<dbReference type="AlphaFoldDB" id="A0A930DKP3"/>
<evidence type="ECO:0000256" key="2">
    <source>
        <dbReference type="PROSITE-ProRule" id="PRU00335"/>
    </source>
</evidence>
<dbReference type="RefSeq" id="WP_304070893.1">
    <property type="nucleotide sequence ID" value="NZ_CAUQUA010000012.1"/>
</dbReference>
<dbReference type="Gene3D" id="1.10.357.10">
    <property type="entry name" value="Tetracycline Repressor, domain 2"/>
    <property type="match status" value="1"/>
</dbReference>
<gene>
    <name evidence="4" type="ORF">HXM90_04080</name>
</gene>
<dbReference type="InterPro" id="IPR036271">
    <property type="entry name" value="Tet_transcr_reg_TetR-rel_C_sf"/>
</dbReference>
<name>A0A930DKP3_9FIRM</name>
<dbReference type="InterPro" id="IPR001647">
    <property type="entry name" value="HTH_TetR"/>
</dbReference>
<evidence type="ECO:0000259" key="3">
    <source>
        <dbReference type="PROSITE" id="PS50977"/>
    </source>
</evidence>
<keyword evidence="1 2" id="KW-0238">DNA-binding</keyword>
<evidence type="ECO:0000313" key="4">
    <source>
        <dbReference type="EMBL" id="MBF1272585.1"/>
    </source>
</evidence>
<evidence type="ECO:0000256" key="1">
    <source>
        <dbReference type="ARBA" id="ARBA00023125"/>
    </source>
</evidence>
<reference evidence="4" key="1">
    <citation type="submission" date="2020-04" db="EMBL/GenBank/DDBJ databases">
        <title>Deep metagenomics examines the oral microbiome during advanced dental caries in children, revealing novel taxa and co-occurrences with host molecules.</title>
        <authorList>
            <person name="Baker J.L."/>
            <person name="Morton J.T."/>
            <person name="Dinis M."/>
            <person name="Alvarez R."/>
            <person name="Tran N.C."/>
            <person name="Knight R."/>
            <person name="Edlund A."/>
        </authorList>
    </citation>
    <scope>NUCLEOTIDE SEQUENCE</scope>
    <source>
        <strain evidence="4">JCVI_38_bin.19</strain>
    </source>
</reference>
<dbReference type="SUPFAM" id="SSF46689">
    <property type="entry name" value="Homeodomain-like"/>
    <property type="match status" value="1"/>
</dbReference>
<sequence>MKADTYHHGNLKEELVEKGLAYIDQYGLEALSMRKLADSTGVSPAAPYAHFKNKEAFLSEVRNYVNHRFYSTLVKATEDCSDPSRILFNLGKSYVLFFYENPLYYRFLFSIEDIDIENYPPFVLFKNTAEKVWKEESENRDSTSILHSKVIALWSLVHGLSSIVNMKGAVDTDHLEAEVEQILSSIHV</sequence>
<organism evidence="4 5">
    <name type="scientific">Oribacterium sinus</name>
    <dbReference type="NCBI Taxonomy" id="237576"/>
    <lineage>
        <taxon>Bacteria</taxon>
        <taxon>Bacillati</taxon>
        <taxon>Bacillota</taxon>
        <taxon>Clostridia</taxon>
        <taxon>Lachnospirales</taxon>
        <taxon>Lachnospiraceae</taxon>
        <taxon>Oribacterium</taxon>
    </lineage>
</organism>
<dbReference type="SUPFAM" id="SSF48498">
    <property type="entry name" value="Tetracyclin repressor-like, C-terminal domain"/>
    <property type="match status" value="1"/>
</dbReference>
<protein>
    <submittedName>
        <fullName evidence="4">TetR/AcrR family transcriptional regulator</fullName>
    </submittedName>
</protein>
<dbReference type="PANTHER" id="PTHR43479:SF20">
    <property type="entry name" value="HTH TETR-TYPE DOMAIN-CONTAINING PROTEIN"/>
    <property type="match status" value="1"/>
</dbReference>
<dbReference type="GO" id="GO:0003677">
    <property type="term" value="F:DNA binding"/>
    <property type="evidence" value="ECO:0007669"/>
    <property type="project" value="UniProtKB-UniRule"/>
</dbReference>
<dbReference type="Pfam" id="PF00440">
    <property type="entry name" value="TetR_N"/>
    <property type="match status" value="1"/>
</dbReference>
<dbReference type="InterPro" id="IPR050624">
    <property type="entry name" value="HTH-type_Tx_Regulator"/>
</dbReference>
<dbReference type="Proteomes" id="UP000775770">
    <property type="component" value="Unassembled WGS sequence"/>
</dbReference>
<dbReference type="PROSITE" id="PS50977">
    <property type="entry name" value="HTH_TETR_2"/>
    <property type="match status" value="1"/>
</dbReference>
<evidence type="ECO:0000313" key="5">
    <source>
        <dbReference type="Proteomes" id="UP000775770"/>
    </source>
</evidence>
<comment type="caution">
    <text evidence="4">The sequence shown here is derived from an EMBL/GenBank/DDBJ whole genome shotgun (WGS) entry which is preliminary data.</text>
</comment>
<feature type="domain" description="HTH tetR-type" evidence="3">
    <location>
        <begin position="9"/>
        <end position="69"/>
    </location>
</feature>
<dbReference type="InterPro" id="IPR009057">
    <property type="entry name" value="Homeodomain-like_sf"/>
</dbReference>
<dbReference type="PANTHER" id="PTHR43479">
    <property type="entry name" value="ACREF/ENVCD OPERON REPRESSOR-RELATED"/>
    <property type="match status" value="1"/>
</dbReference>
<dbReference type="EMBL" id="JABZRA010000041">
    <property type="protein sequence ID" value="MBF1272585.1"/>
    <property type="molecule type" value="Genomic_DNA"/>
</dbReference>
<accession>A0A930DKP3</accession>